<dbReference type="Gene3D" id="2.10.70.10">
    <property type="entry name" value="Complement Module, domain 1"/>
    <property type="match status" value="2"/>
</dbReference>
<evidence type="ECO:0000256" key="6">
    <source>
        <dbReference type="PROSITE-ProRule" id="PRU00302"/>
    </source>
</evidence>
<feature type="disulfide bond" evidence="6">
    <location>
        <begin position="507"/>
        <end position="534"/>
    </location>
</feature>
<dbReference type="PROSITE" id="PS50011">
    <property type="entry name" value="PROTEIN_KINASE_DOM"/>
    <property type="match status" value="1"/>
</dbReference>
<feature type="disulfide bond" evidence="6">
    <location>
        <begin position="566"/>
        <end position="593"/>
    </location>
</feature>
<name>A0ABP0G9P2_CLALP</name>
<dbReference type="InterPro" id="IPR011009">
    <property type="entry name" value="Kinase-like_dom_sf"/>
</dbReference>
<dbReference type="PANTHER" id="PTHR44329">
    <property type="entry name" value="SERINE/THREONINE-PROTEIN KINASE TNNI3K-RELATED"/>
    <property type="match status" value="1"/>
</dbReference>
<evidence type="ECO:0000256" key="1">
    <source>
        <dbReference type="ARBA" id="ARBA00022679"/>
    </source>
</evidence>
<dbReference type="PROSITE" id="PS00108">
    <property type="entry name" value="PROTEIN_KINASE_ST"/>
    <property type="match status" value="1"/>
</dbReference>
<keyword evidence="8" id="KW-0812">Transmembrane</keyword>
<protein>
    <submittedName>
        <fullName evidence="11">Uncharacterized protein</fullName>
    </submittedName>
</protein>
<dbReference type="Pfam" id="PF00084">
    <property type="entry name" value="Sushi"/>
    <property type="match status" value="1"/>
</dbReference>
<gene>
    <name evidence="11" type="ORF">CVLEPA_LOCUS20527</name>
</gene>
<dbReference type="InterPro" id="IPR051681">
    <property type="entry name" value="Ser/Thr_Kinases-Pseudokinases"/>
</dbReference>
<feature type="binding site" evidence="7">
    <location>
        <position position="47"/>
    </location>
    <ligand>
        <name>ATP</name>
        <dbReference type="ChEBI" id="CHEBI:30616"/>
    </ligand>
</feature>
<evidence type="ECO:0000259" key="10">
    <source>
        <dbReference type="PROSITE" id="PS50923"/>
    </source>
</evidence>
<evidence type="ECO:0000256" key="2">
    <source>
        <dbReference type="ARBA" id="ARBA00022741"/>
    </source>
</evidence>
<evidence type="ECO:0000256" key="4">
    <source>
        <dbReference type="ARBA" id="ARBA00022840"/>
    </source>
</evidence>
<evidence type="ECO:0000256" key="3">
    <source>
        <dbReference type="ARBA" id="ARBA00022777"/>
    </source>
</evidence>
<dbReference type="Proteomes" id="UP001642483">
    <property type="component" value="Unassembled WGS sequence"/>
</dbReference>
<evidence type="ECO:0000259" key="9">
    <source>
        <dbReference type="PROSITE" id="PS50011"/>
    </source>
</evidence>
<dbReference type="SMART" id="SM00032">
    <property type="entry name" value="CCP"/>
    <property type="match status" value="2"/>
</dbReference>
<feature type="domain" description="Sushi" evidence="10">
    <location>
        <begin position="478"/>
        <end position="536"/>
    </location>
</feature>
<reference evidence="11 12" key="1">
    <citation type="submission" date="2024-02" db="EMBL/GenBank/DDBJ databases">
        <authorList>
            <person name="Daric V."/>
            <person name="Darras S."/>
        </authorList>
    </citation>
    <scope>NUCLEOTIDE SEQUENCE [LARGE SCALE GENOMIC DNA]</scope>
</reference>
<comment type="caution">
    <text evidence="6">Lacks conserved residue(s) required for the propagation of feature annotation.</text>
</comment>
<dbReference type="InterPro" id="IPR017441">
    <property type="entry name" value="Protein_kinase_ATP_BS"/>
</dbReference>
<organism evidence="11 12">
    <name type="scientific">Clavelina lepadiformis</name>
    <name type="common">Light-bulb sea squirt</name>
    <name type="synonym">Ascidia lepadiformis</name>
    <dbReference type="NCBI Taxonomy" id="159417"/>
    <lineage>
        <taxon>Eukaryota</taxon>
        <taxon>Metazoa</taxon>
        <taxon>Chordata</taxon>
        <taxon>Tunicata</taxon>
        <taxon>Ascidiacea</taxon>
        <taxon>Aplousobranchia</taxon>
        <taxon>Clavelinidae</taxon>
        <taxon>Clavelina</taxon>
    </lineage>
</organism>
<dbReference type="SMART" id="SM00220">
    <property type="entry name" value="S_TKc"/>
    <property type="match status" value="1"/>
</dbReference>
<keyword evidence="12" id="KW-1185">Reference proteome</keyword>
<keyword evidence="8" id="KW-1133">Transmembrane helix</keyword>
<keyword evidence="4 7" id="KW-0067">ATP-binding</keyword>
<keyword evidence="1" id="KW-0808">Transferase</keyword>
<accession>A0ABP0G9P2</accession>
<feature type="transmembrane region" description="Helical" evidence="8">
    <location>
        <begin position="454"/>
        <end position="474"/>
    </location>
</feature>
<keyword evidence="8" id="KW-0472">Membrane</keyword>
<proteinExistence type="predicted"/>
<dbReference type="InterPro" id="IPR035976">
    <property type="entry name" value="Sushi/SCR/CCP_sf"/>
</dbReference>
<evidence type="ECO:0000256" key="7">
    <source>
        <dbReference type="PROSITE-ProRule" id="PRU10141"/>
    </source>
</evidence>
<dbReference type="SUPFAM" id="SSF56112">
    <property type="entry name" value="Protein kinase-like (PK-like)"/>
    <property type="match status" value="1"/>
</dbReference>
<dbReference type="PROSITE" id="PS00107">
    <property type="entry name" value="PROTEIN_KINASE_ATP"/>
    <property type="match status" value="1"/>
</dbReference>
<evidence type="ECO:0000313" key="11">
    <source>
        <dbReference type="EMBL" id="CAK8688524.1"/>
    </source>
</evidence>
<feature type="domain" description="Sushi" evidence="10">
    <location>
        <begin position="537"/>
        <end position="595"/>
    </location>
</feature>
<sequence length="699" mass="79100">MSTKKESLHEASTLRTSSDTSDLLGCGSYATVRRCYCEKIRKTVAVKCYSLKSINGDPNKALQNVERETEVLKRLNHPNIVSYIGFTQWDHCHGIILEYPSAGTLDNLLADTRIAIPWLPRLKFSCEIADGLFYLHDHDPKRAYIHSDLKPQNILLSEELDIKIVDFGSTHVFSKHNATTDSLFLSHTTQHTELYSAPEVLKNPNAKREPSSDVYSFGIVLFNIITRTNGFGGNPSAAIVELIKSQGQKPNLRKVDEIDLALKQRENEINLEIFKDLKMWMEKCYHFNPEKRPVMRQIKEKLHEKLMVIQETTTISHNNEIRDFKKNVLNSLDTPSSCIKVGLDSFEHPFEKVLLSCPGYVTTSVNDAATDNGQIELTQLPREDNQQIEIDYSPNNEYSLNNAEGPSLLEDDQRLLSDAEIKGGGNIFGTSKCPDIFCRGIYNKWKEFSGLQRWFIIGVPLFLLVAAAMIPIFISNSHECPTLNLTKGLKMKCVNGYKIGSVCDFACTGNALLQGVSEITCERGNLWSSGIPSCKRKECFAITLPDNMEMKCSDDNKVGSICNFSCTGDKIIEGSSKTRCNETSLWSTRTPTCKKGCISWRPFIHRFDITPYKPFNVKYDEANIKCKSSLRLVNLKFVCNCECRDVLSDNLYICHFWASITGSCEHALSYLVREMNRIDPSRYPMPCDPESMYKKCDNS</sequence>
<dbReference type="InterPro" id="IPR000436">
    <property type="entry name" value="Sushi_SCR_CCP_dom"/>
</dbReference>
<dbReference type="InterPro" id="IPR008271">
    <property type="entry name" value="Ser/Thr_kinase_AS"/>
</dbReference>
<keyword evidence="3" id="KW-0418">Kinase</keyword>
<keyword evidence="2 7" id="KW-0547">Nucleotide-binding</keyword>
<feature type="domain" description="Protein kinase" evidence="9">
    <location>
        <begin position="18"/>
        <end position="306"/>
    </location>
</feature>
<dbReference type="Gene3D" id="1.10.510.10">
    <property type="entry name" value="Transferase(Phosphotransferase) domain 1"/>
    <property type="match status" value="1"/>
</dbReference>
<evidence type="ECO:0000313" key="12">
    <source>
        <dbReference type="Proteomes" id="UP001642483"/>
    </source>
</evidence>
<dbReference type="PANTHER" id="PTHR44329:SF288">
    <property type="entry name" value="MITOGEN-ACTIVATED PROTEIN KINASE KINASE KINASE 20"/>
    <property type="match status" value="1"/>
</dbReference>
<keyword evidence="5 6" id="KW-1015">Disulfide bond</keyword>
<comment type="caution">
    <text evidence="11">The sequence shown here is derived from an EMBL/GenBank/DDBJ whole genome shotgun (WGS) entry which is preliminary data.</text>
</comment>
<evidence type="ECO:0000256" key="8">
    <source>
        <dbReference type="SAM" id="Phobius"/>
    </source>
</evidence>
<dbReference type="PROSITE" id="PS50923">
    <property type="entry name" value="SUSHI"/>
    <property type="match status" value="2"/>
</dbReference>
<evidence type="ECO:0000256" key="5">
    <source>
        <dbReference type="ARBA" id="ARBA00023157"/>
    </source>
</evidence>
<dbReference type="SUPFAM" id="SSF57535">
    <property type="entry name" value="Complement control module/SCR domain"/>
    <property type="match status" value="2"/>
</dbReference>
<dbReference type="CDD" id="cd00033">
    <property type="entry name" value="CCP"/>
    <property type="match status" value="2"/>
</dbReference>
<keyword evidence="6" id="KW-0768">Sushi</keyword>
<dbReference type="Pfam" id="PF00069">
    <property type="entry name" value="Pkinase"/>
    <property type="match status" value="1"/>
</dbReference>
<dbReference type="InterPro" id="IPR000719">
    <property type="entry name" value="Prot_kinase_dom"/>
</dbReference>
<dbReference type="EMBL" id="CAWYQH010000108">
    <property type="protein sequence ID" value="CAK8688524.1"/>
    <property type="molecule type" value="Genomic_DNA"/>
</dbReference>